<dbReference type="PROSITE" id="PS50110">
    <property type="entry name" value="RESPONSE_REGULATORY"/>
    <property type="match status" value="1"/>
</dbReference>
<name>A0ABR5SCG6_9BACT</name>
<proteinExistence type="predicted"/>
<dbReference type="Proteomes" id="UP000060487">
    <property type="component" value="Unassembled WGS sequence"/>
</dbReference>
<dbReference type="RefSeq" id="WP_085053677.1">
    <property type="nucleotide sequence ID" value="NZ_LNQR01000124.1"/>
</dbReference>
<keyword evidence="5" id="KW-1185">Reference proteome</keyword>
<dbReference type="InterPro" id="IPR001789">
    <property type="entry name" value="Sig_transdc_resp-reg_receiver"/>
</dbReference>
<dbReference type="Gene3D" id="3.40.50.2300">
    <property type="match status" value="1"/>
</dbReference>
<dbReference type="InterPro" id="IPR011006">
    <property type="entry name" value="CheY-like_superfamily"/>
</dbReference>
<dbReference type="PANTHER" id="PTHR44591">
    <property type="entry name" value="STRESS RESPONSE REGULATOR PROTEIN 1"/>
    <property type="match status" value="1"/>
</dbReference>
<evidence type="ECO:0000256" key="1">
    <source>
        <dbReference type="ARBA" id="ARBA00022553"/>
    </source>
</evidence>
<evidence type="ECO:0000256" key="2">
    <source>
        <dbReference type="PROSITE-ProRule" id="PRU00169"/>
    </source>
</evidence>
<feature type="domain" description="Response regulatory" evidence="3">
    <location>
        <begin position="2"/>
        <end position="119"/>
    </location>
</feature>
<dbReference type="Pfam" id="PF00072">
    <property type="entry name" value="Response_reg"/>
    <property type="match status" value="1"/>
</dbReference>
<evidence type="ECO:0000259" key="3">
    <source>
        <dbReference type="PROSITE" id="PS50110"/>
    </source>
</evidence>
<organism evidence="4 5">
    <name type="scientific">Candidatus Magnetominusculus xianensis</name>
    <dbReference type="NCBI Taxonomy" id="1748249"/>
    <lineage>
        <taxon>Bacteria</taxon>
        <taxon>Pseudomonadati</taxon>
        <taxon>Nitrospirota</taxon>
        <taxon>Nitrospiria</taxon>
        <taxon>Nitrospirales</taxon>
        <taxon>Nitrospiraceae</taxon>
        <taxon>Candidatus Magnetominusculus</taxon>
    </lineage>
</organism>
<evidence type="ECO:0000313" key="5">
    <source>
        <dbReference type="Proteomes" id="UP000060487"/>
    </source>
</evidence>
<dbReference type="SUPFAM" id="SSF52172">
    <property type="entry name" value="CheY-like"/>
    <property type="match status" value="1"/>
</dbReference>
<accession>A0ABR5SCG6</accession>
<dbReference type="EMBL" id="LNQR01000124">
    <property type="protein sequence ID" value="KWT76806.1"/>
    <property type="molecule type" value="Genomic_DNA"/>
</dbReference>
<dbReference type="SMART" id="SM00448">
    <property type="entry name" value="REC"/>
    <property type="match status" value="1"/>
</dbReference>
<dbReference type="InterPro" id="IPR050595">
    <property type="entry name" value="Bact_response_regulator"/>
</dbReference>
<evidence type="ECO:0000313" key="4">
    <source>
        <dbReference type="EMBL" id="KWT76806.1"/>
    </source>
</evidence>
<gene>
    <name evidence="4" type="ORF">ASN18_3072</name>
</gene>
<reference evidence="4 5" key="1">
    <citation type="submission" date="2015-11" db="EMBL/GenBank/DDBJ databases">
        <authorList>
            <person name="Lin W."/>
        </authorList>
    </citation>
    <scope>NUCLEOTIDE SEQUENCE [LARGE SCALE GENOMIC DNA]</scope>
    <source>
        <strain evidence="4 5">HCH-1</strain>
    </source>
</reference>
<comment type="caution">
    <text evidence="4">The sequence shown here is derived from an EMBL/GenBank/DDBJ whole genome shotgun (WGS) entry which is preliminary data.</text>
</comment>
<keyword evidence="1 2" id="KW-0597">Phosphoprotein</keyword>
<protein>
    <submittedName>
        <fullName evidence="4">Response regulator receiver protein</fullName>
    </submittedName>
</protein>
<feature type="modified residue" description="4-aspartylphosphate" evidence="2">
    <location>
        <position position="51"/>
    </location>
</feature>
<sequence length="120" mass="13169">MKILVVEDDFLNRKLVSEILRRSGYTVLAASNAGDGIRIAKEQQPALVLMDIDLHALNDGLSAAKQLKQDDTTKHINVVAITDYTNRGTEMRIYDAGCDAYVANPISCKALLDTISSFVK</sequence>
<dbReference type="PANTHER" id="PTHR44591:SF23">
    <property type="entry name" value="CHEY SUBFAMILY"/>
    <property type="match status" value="1"/>
</dbReference>